<comment type="caution">
    <text evidence="10">The sequence shown here is derived from an EMBL/GenBank/DDBJ whole genome shotgun (WGS) entry which is preliminary data.</text>
</comment>
<dbReference type="SMART" id="SM00388">
    <property type="entry name" value="HisKA"/>
    <property type="match status" value="1"/>
</dbReference>
<sequence>MPWTTAVLTAFALTSVVVSVLWARSRRELTVIRAENLRWRELAQHRADRVAMLSHEVRTPLALISGSTELLTDETAGPVNERQHRLLNTIEVNSRLMQALAQDLLTEARIDSGDFVLRAQKVDLRRVVQDAVDDLRGLYDNRIVIDTPGAPPELSGDPQLLRQALVNLITNAVRHGGPGATVHVRARRTESGVLVTVSDDGTGMDEAQQAALFRRTMAGKSPTGNGLGMIITRKIVQLHDGRLVIDTVSAHGTRVMMSLPRSSDEN</sequence>
<evidence type="ECO:0000256" key="1">
    <source>
        <dbReference type="ARBA" id="ARBA00000085"/>
    </source>
</evidence>
<keyword evidence="4" id="KW-0597">Phosphoprotein</keyword>
<keyword evidence="8" id="KW-0472">Membrane</keyword>
<dbReference type="PROSITE" id="PS50109">
    <property type="entry name" value="HIS_KIN"/>
    <property type="match status" value="1"/>
</dbReference>
<dbReference type="PRINTS" id="PR00344">
    <property type="entry name" value="BCTRLSENSOR"/>
</dbReference>
<dbReference type="RefSeq" id="WP_006501869.1">
    <property type="nucleotide sequence ID" value="NZ_BAGZ01000005.1"/>
</dbReference>
<feature type="transmembrane region" description="Helical" evidence="8">
    <location>
        <begin position="6"/>
        <end position="23"/>
    </location>
</feature>
<dbReference type="InterPro" id="IPR050736">
    <property type="entry name" value="Sensor_HK_Regulatory"/>
</dbReference>
<dbReference type="SUPFAM" id="SSF47384">
    <property type="entry name" value="Homodimeric domain of signal transducing histidine kinase"/>
    <property type="match status" value="1"/>
</dbReference>
<evidence type="ECO:0000256" key="7">
    <source>
        <dbReference type="ARBA" id="ARBA00023012"/>
    </source>
</evidence>
<keyword evidence="11" id="KW-1185">Reference proteome</keyword>
<dbReference type="Pfam" id="PF02518">
    <property type="entry name" value="HATPase_c"/>
    <property type="match status" value="1"/>
</dbReference>
<keyword evidence="8" id="KW-1133">Transmembrane helix</keyword>
<dbReference type="GO" id="GO:0000155">
    <property type="term" value="F:phosphorelay sensor kinase activity"/>
    <property type="evidence" value="ECO:0007669"/>
    <property type="project" value="InterPro"/>
</dbReference>
<dbReference type="eggNOG" id="COG2205">
    <property type="taxonomic scope" value="Bacteria"/>
</dbReference>
<dbReference type="EC" id="2.7.13.3" evidence="3"/>
<dbReference type="OrthoDB" id="9786919at2"/>
<evidence type="ECO:0000256" key="3">
    <source>
        <dbReference type="ARBA" id="ARBA00012438"/>
    </source>
</evidence>
<comment type="subcellular location">
    <subcellularLocation>
        <location evidence="2">Cell membrane</location>
    </subcellularLocation>
</comment>
<dbReference type="InterPro" id="IPR005467">
    <property type="entry name" value="His_kinase_dom"/>
</dbReference>
<reference evidence="10 11" key="1">
    <citation type="submission" date="2012-08" db="EMBL/GenBank/DDBJ databases">
        <title>Whole genome shotgun sequence of Austwickia chelonae NBRC 105200.</title>
        <authorList>
            <person name="Yoshida I."/>
            <person name="Hosoyama A."/>
            <person name="Tsuchikane K."/>
            <person name="Katsumata H."/>
            <person name="Ando Y."/>
            <person name="Ohji S."/>
            <person name="Hamada M."/>
            <person name="Tamura T."/>
            <person name="Yamazoe A."/>
            <person name="Yamazaki S."/>
            <person name="Fujita N."/>
        </authorList>
    </citation>
    <scope>NUCLEOTIDE SEQUENCE [LARGE SCALE GENOMIC DNA]</scope>
    <source>
        <strain evidence="10 11">NBRC 105200</strain>
    </source>
</reference>
<dbReference type="InterPro" id="IPR004358">
    <property type="entry name" value="Sig_transdc_His_kin-like_C"/>
</dbReference>
<dbReference type="InterPro" id="IPR036890">
    <property type="entry name" value="HATPase_C_sf"/>
</dbReference>
<dbReference type="InterPro" id="IPR003594">
    <property type="entry name" value="HATPase_dom"/>
</dbReference>
<accession>K6W5L9</accession>
<protein>
    <recommendedName>
        <fullName evidence="3">histidine kinase</fullName>
        <ecNumber evidence="3">2.7.13.3</ecNumber>
    </recommendedName>
</protein>
<keyword evidence="6 10" id="KW-0418">Kinase</keyword>
<name>K6W5L9_9MICO</name>
<dbReference type="AlphaFoldDB" id="K6W5L9"/>
<evidence type="ECO:0000256" key="6">
    <source>
        <dbReference type="ARBA" id="ARBA00022777"/>
    </source>
</evidence>
<feature type="domain" description="Histidine kinase" evidence="9">
    <location>
        <begin position="52"/>
        <end position="263"/>
    </location>
</feature>
<proteinExistence type="predicted"/>
<dbReference type="Pfam" id="PF00512">
    <property type="entry name" value="HisKA"/>
    <property type="match status" value="1"/>
</dbReference>
<dbReference type="EMBL" id="BAGZ01000005">
    <property type="protein sequence ID" value="GAB77117.1"/>
    <property type="molecule type" value="Genomic_DNA"/>
</dbReference>
<comment type="catalytic activity">
    <reaction evidence="1">
        <text>ATP + protein L-histidine = ADP + protein N-phospho-L-histidine.</text>
        <dbReference type="EC" id="2.7.13.3"/>
    </reaction>
</comment>
<dbReference type="SUPFAM" id="SSF55874">
    <property type="entry name" value="ATPase domain of HSP90 chaperone/DNA topoisomerase II/histidine kinase"/>
    <property type="match status" value="1"/>
</dbReference>
<dbReference type="PANTHER" id="PTHR43711:SF1">
    <property type="entry name" value="HISTIDINE KINASE 1"/>
    <property type="match status" value="1"/>
</dbReference>
<dbReference type="STRING" id="100225.SAMN05421595_0932"/>
<dbReference type="SMART" id="SM00387">
    <property type="entry name" value="HATPase_c"/>
    <property type="match status" value="1"/>
</dbReference>
<keyword evidence="7" id="KW-0902">Two-component regulatory system</keyword>
<dbReference type="Gene3D" id="1.10.287.130">
    <property type="match status" value="1"/>
</dbReference>
<evidence type="ECO:0000256" key="2">
    <source>
        <dbReference type="ARBA" id="ARBA00004236"/>
    </source>
</evidence>
<evidence type="ECO:0000256" key="4">
    <source>
        <dbReference type="ARBA" id="ARBA00022553"/>
    </source>
</evidence>
<evidence type="ECO:0000313" key="11">
    <source>
        <dbReference type="Proteomes" id="UP000008495"/>
    </source>
</evidence>
<evidence type="ECO:0000313" key="10">
    <source>
        <dbReference type="EMBL" id="GAB77117.1"/>
    </source>
</evidence>
<dbReference type="Proteomes" id="UP000008495">
    <property type="component" value="Unassembled WGS sequence"/>
</dbReference>
<gene>
    <name evidence="10" type="ORF">AUCHE_05_00210</name>
</gene>
<dbReference type="CDD" id="cd00082">
    <property type="entry name" value="HisKA"/>
    <property type="match status" value="1"/>
</dbReference>
<keyword evidence="5" id="KW-0808">Transferase</keyword>
<organism evidence="10 11">
    <name type="scientific">Austwickia chelonae NBRC 105200</name>
    <dbReference type="NCBI Taxonomy" id="1184607"/>
    <lineage>
        <taxon>Bacteria</taxon>
        <taxon>Bacillati</taxon>
        <taxon>Actinomycetota</taxon>
        <taxon>Actinomycetes</taxon>
        <taxon>Micrococcales</taxon>
        <taxon>Dermatophilaceae</taxon>
        <taxon>Austwickia</taxon>
    </lineage>
</organism>
<dbReference type="Gene3D" id="3.30.565.10">
    <property type="entry name" value="Histidine kinase-like ATPase, C-terminal domain"/>
    <property type="match status" value="1"/>
</dbReference>
<dbReference type="InterPro" id="IPR036097">
    <property type="entry name" value="HisK_dim/P_sf"/>
</dbReference>
<evidence type="ECO:0000259" key="9">
    <source>
        <dbReference type="PROSITE" id="PS50109"/>
    </source>
</evidence>
<evidence type="ECO:0000256" key="8">
    <source>
        <dbReference type="SAM" id="Phobius"/>
    </source>
</evidence>
<dbReference type="CDD" id="cd00075">
    <property type="entry name" value="HATPase"/>
    <property type="match status" value="1"/>
</dbReference>
<keyword evidence="8" id="KW-0812">Transmembrane</keyword>
<dbReference type="PANTHER" id="PTHR43711">
    <property type="entry name" value="TWO-COMPONENT HISTIDINE KINASE"/>
    <property type="match status" value="1"/>
</dbReference>
<evidence type="ECO:0000256" key="5">
    <source>
        <dbReference type="ARBA" id="ARBA00022679"/>
    </source>
</evidence>
<dbReference type="GO" id="GO:0005886">
    <property type="term" value="C:plasma membrane"/>
    <property type="evidence" value="ECO:0007669"/>
    <property type="project" value="UniProtKB-SubCell"/>
</dbReference>
<dbReference type="InterPro" id="IPR003661">
    <property type="entry name" value="HisK_dim/P_dom"/>
</dbReference>